<gene>
    <name evidence="2" type="ORF">GN958_ATG01904</name>
</gene>
<name>A0A8S9V7C5_PHYIN</name>
<dbReference type="Proteomes" id="UP000704712">
    <property type="component" value="Unassembled WGS sequence"/>
</dbReference>
<feature type="compositionally biased region" description="Low complexity" evidence="1">
    <location>
        <begin position="101"/>
        <end position="111"/>
    </location>
</feature>
<dbReference type="AlphaFoldDB" id="A0A8S9V7C5"/>
<feature type="compositionally biased region" description="Basic and acidic residues" evidence="1">
    <location>
        <begin position="69"/>
        <end position="87"/>
    </location>
</feature>
<evidence type="ECO:0000256" key="1">
    <source>
        <dbReference type="SAM" id="MobiDB-lite"/>
    </source>
</evidence>
<accession>A0A8S9V7C5</accession>
<protein>
    <submittedName>
        <fullName evidence="2">Uncharacterized protein</fullName>
    </submittedName>
</protein>
<reference evidence="2" key="1">
    <citation type="submission" date="2020-03" db="EMBL/GenBank/DDBJ databases">
        <title>Hybrid Assembly of Korean Phytophthora infestans isolates.</title>
        <authorList>
            <person name="Prokchorchik M."/>
            <person name="Lee Y."/>
            <person name="Seo J."/>
            <person name="Cho J.-H."/>
            <person name="Park Y.-E."/>
            <person name="Jang D.-C."/>
            <person name="Im J.-S."/>
            <person name="Choi J.-G."/>
            <person name="Park H.-J."/>
            <person name="Lee G.-B."/>
            <person name="Lee Y.-G."/>
            <person name="Hong S.-Y."/>
            <person name="Cho K."/>
            <person name="Sohn K.H."/>
        </authorList>
    </citation>
    <scope>NUCLEOTIDE SEQUENCE</scope>
    <source>
        <strain evidence="2">KR_2_A2</strain>
    </source>
</reference>
<sequence length="150" mass="16142">MRAEVDAQDKEWAVRYVATVRPAMAATRFVRADGFDVPATEENEKDQSNQESSLSGEGAAQARVLSVHGSEEGAGREQTTHLRDSVKGDSLVTSEDGQEAGEGASSAEALSDVAEARAVTEIVEGRAARKLARKQKKRDGVERRTRRSVG</sequence>
<proteinExistence type="predicted"/>
<dbReference type="EMBL" id="JAACNO010000210">
    <property type="protein sequence ID" value="KAF4148890.1"/>
    <property type="molecule type" value="Genomic_DNA"/>
</dbReference>
<organism evidence="2 3">
    <name type="scientific">Phytophthora infestans</name>
    <name type="common">Potato late blight agent</name>
    <name type="synonym">Botrytis infestans</name>
    <dbReference type="NCBI Taxonomy" id="4787"/>
    <lineage>
        <taxon>Eukaryota</taxon>
        <taxon>Sar</taxon>
        <taxon>Stramenopiles</taxon>
        <taxon>Oomycota</taxon>
        <taxon>Peronosporomycetes</taxon>
        <taxon>Peronosporales</taxon>
        <taxon>Peronosporaceae</taxon>
        <taxon>Phytophthora</taxon>
    </lineage>
</organism>
<evidence type="ECO:0000313" key="3">
    <source>
        <dbReference type="Proteomes" id="UP000704712"/>
    </source>
</evidence>
<evidence type="ECO:0000313" key="2">
    <source>
        <dbReference type="EMBL" id="KAF4148890.1"/>
    </source>
</evidence>
<comment type="caution">
    <text evidence="2">The sequence shown here is derived from an EMBL/GenBank/DDBJ whole genome shotgun (WGS) entry which is preliminary data.</text>
</comment>
<feature type="region of interest" description="Disordered" evidence="1">
    <location>
        <begin position="29"/>
        <end position="150"/>
    </location>
</feature>
<feature type="compositionally biased region" description="Basic residues" evidence="1">
    <location>
        <begin position="128"/>
        <end position="137"/>
    </location>
</feature>